<comment type="similarity">
    <text evidence="2">Belongs to the UPP synthase family.</text>
</comment>
<protein>
    <recommendedName>
        <fullName evidence="2">Isoprenyl transferase</fullName>
        <ecNumber evidence="2">2.5.1.-</ecNumber>
    </recommendedName>
</protein>
<dbReference type="CDD" id="cd00475">
    <property type="entry name" value="Cis_IPPS"/>
    <property type="match status" value="1"/>
</dbReference>
<evidence type="ECO:0000256" key="1">
    <source>
        <dbReference type="ARBA" id="ARBA00022679"/>
    </source>
</evidence>
<gene>
    <name evidence="3" type="primary">uppS</name>
    <name evidence="3" type="ORF">ERS852471_00358</name>
</gene>
<dbReference type="NCBIfam" id="TIGR00055">
    <property type="entry name" value="uppS"/>
    <property type="match status" value="1"/>
</dbReference>
<sequence length="251" mass="29179">MLKLFKKDKEINEEIQLDFNKIPKHIAIIMDGNGRWAKKRKLPRSMGHKAGVETIRKILKEADRLGVEYMTLYAFSTENWKRPKDEVEALMKLLVQYLTNEVEALHQNGVVLRILGDVDALPDQVKNKIYEAIELTKDNKGIVLNVAFNYGGRDEIVRAVKNIASDIESGKINKENIDEDLFNNYLYTKNSPDPDLIIRPSGEQRISNFLLWQCAYSEFWYSNVNWPDFSESDLQKAIYDYQNRDRRFGGV</sequence>
<feature type="binding site" evidence="2">
    <location>
        <position position="36"/>
    </location>
    <ligand>
        <name>substrate</name>
    </ligand>
</feature>
<accession>A0A173Z1X9</accession>
<feature type="binding site" evidence="2">
    <location>
        <position position="31"/>
    </location>
    <ligand>
        <name>Mg(2+)</name>
        <dbReference type="ChEBI" id="CHEBI:18420"/>
    </ligand>
</feature>
<evidence type="ECO:0000313" key="4">
    <source>
        <dbReference type="Proteomes" id="UP000095594"/>
    </source>
</evidence>
<feature type="active site" evidence="2">
    <location>
        <position position="31"/>
    </location>
</feature>
<proteinExistence type="inferred from homology"/>
<dbReference type="InterPro" id="IPR018520">
    <property type="entry name" value="UPP_synth-like_CS"/>
</dbReference>
<comment type="cofactor">
    <cofactor evidence="2">
        <name>Mg(2+)</name>
        <dbReference type="ChEBI" id="CHEBI:18420"/>
    </cofactor>
    <text evidence="2">Binds 2 magnesium ions per subunit.</text>
</comment>
<dbReference type="HAMAP" id="MF_01139">
    <property type="entry name" value="ISPT"/>
    <property type="match status" value="1"/>
</dbReference>
<feature type="binding site" evidence="2">
    <location>
        <position position="199"/>
    </location>
    <ligand>
        <name>substrate</name>
    </ligand>
</feature>
<evidence type="ECO:0000313" key="3">
    <source>
        <dbReference type="EMBL" id="CUN69699.1"/>
    </source>
</evidence>
<dbReference type="PROSITE" id="PS01066">
    <property type="entry name" value="UPP_SYNTHASE"/>
    <property type="match status" value="1"/>
</dbReference>
<name>A0A173Z1X9_9CLOT</name>
<feature type="binding site" evidence="2">
    <location>
        <begin position="76"/>
        <end position="78"/>
    </location>
    <ligand>
        <name>substrate</name>
    </ligand>
</feature>
<feature type="active site" description="Proton acceptor" evidence="2">
    <location>
        <position position="79"/>
    </location>
</feature>
<feature type="binding site" evidence="2">
    <location>
        <position position="48"/>
    </location>
    <ligand>
        <name>substrate</name>
    </ligand>
</feature>
<keyword evidence="2" id="KW-0460">Magnesium</keyword>
<dbReference type="GO" id="GO:0016094">
    <property type="term" value="P:polyprenol biosynthetic process"/>
    <property type="evidence" value="ECO:0007669"/>
    <property type="project" value="TreeGrafter"/>
</dbReference>
<dbReference type="GO" id="GO:0030145">
    <property type="term" value="F:manganese ion binding"/>
    <property type="evidence" value="ECO:0007669"/>
    <property type="project" value="TreeGrafter"/>
</dbReference>
<dbReference type="SUPFAM" id="SSF64005">
    <property type="entry name" value="Undecaprenyl diphosphate synthase"/>
    <property type="match status" value="1"/>
</dbReference>
<reference evidence="3 4" key="1">
    <citation type="submission" date="2015-09" db="EMBL/GenBank/DDBJ databases">
        <authorList>
            <consortium name="Pathogen Informatics"/>
        </authorList>
    </citation>
    <scope>NUCLEOTIDE SEQUENCE [LARGE SCALE GENOMIC DNA]</scope>
    <source>
        <strain evidence="3 4">2789STDY5834856</strain>
    </source>
</reference>
<dbReference type="Gene3D" id="3.40.1180.10">
    <property type="entry name" value="Decaprenyl diphosphate synthase-like"/>
    <property type="match status" value="1"/>
</dbReference>
<dbReference type="OrthoDB" id="4191603at2"/>
<organism evidence="3 4">
    <name type="scientific">Clostridium disporicum</name>
    <dbReference type="NCBI Taxonomy" id="84024"/>
    <lineage>
        <taxon>Bacteria</taxon>
        <taxon>Bacillati</taxon>
        <taxon>Bacillota</taxon>
        <taxon>Clostridia</taxon>
        <taxon>Eubacteriales</taxon>
        <taxon>Clostridiaceae</taxon>
        <taxon>Clostridium</taxon>
    </lineage>
</organism>
<dbReference type="NCBIfam" id="NF011405">
    <property type="entry name" value="PRK14830.1"/>
    <property type="match status" value="1"/>
</dbReference>
<feature type="binding site" evidence="2">
    <location>
        <position position="218"/>
    </location>
    <ligand>
        <name>Mg(2+)</name>
        <dbReference type="ChEBI" id="CHEBI:18420"/>
    </ligand>
</feature>
<feature type="binding site" evidence="2">
    <location>
        <position position="80"/>
    </location>
    <ligand>
        <name>substrate</name>
    </ligand>
</feature>
<dbReference type="InterPro" id="IPR001441">
    <property type="entry name" value="UPP_synth-like"/>
</dbReference>
<dbReference type="InterPro" id="IPR036424">
    <property type="entry name" value="UPP_synth-like_sf"/>
</dbReference>
<keyword evidence="2" id="KW-0479">Metal-binding</keyword>
<keyword evidence="1 2" id="KW-0808">Transferase</keyword>
<dbReference type="Pfam" id="PF01255">
    <property type="entry name" value="Prenyltransf"/>
    <property type="match status" value="1"/>
</dbReference>
<comment type="function">
    <text evidence="2">Catalyzes the condensation of isopentenyl diphosphate (IPP) with allylic pyrophosphates generating different type of terpenoids.</text>
</comment>
<feature type="binding site" evidence="2">
    <location>
        <position position="82"/>
    </location>
    <ligand>
        <name>substrate</name>
    </ligand>
</feature>
<dbReference type="GO" id="GO:0000287">
    <property type="term" value="F:magnesium ion binding"/>
    <property type="evidence" value="ECO:0007669"/>
    <property type="project" value="UniProtKB-UniRule"/>
</dbReference>
<dbReference type="Proteomes" id="UP000095594">
    <property type="component" value="Unassembled WGS sequence"/>
</dbReference>
<feature type="binding site" evidence="2">
    <location>
        <begin position="205"/>
        <end position="207"/>
    </location>
    <ligand>
        <name>substrate</name>
    </ligand>
</feature>
<dbReference type="PANTHER" id="PTHR10291">
    <property type="entry name" value="DEHYDRODOLICHYL DIPHOSPHATE SYNTHASE FAMILY MEMBER"/>
    <property type="match status" value="1"/>
</dbReference>
<dbReference type="RefSeq" id="WP_055263322.1">
    <property type="nucleotide sequence ID" value="NZ_CABIXQ010000002.1"/>
</dbReference>
<dbReference type="GO" id="GO:0005829">
    <property type="term" value="C:cytosol"/>
    <property type="evidence" value="ECO:0007669"/>
    <property type="project" value="TreeGrafter"/>
</dbReference>
<dbReference type="EC" id="2.5.1.-" evidence="2"/>
<dbReference type="AlphaFoldDB" id="A0A173Z1X9"/>
<evidence type="ECO:0000256" key="2">
    <source>
        <dbReference type="HAMAP-Rule" id="MF_01139"/>
    </source>
</evidence>
<feature type="binding site" evidence="2">
    <location>
        <begin position="32"/>
        <end position="35"/>
    </location>
    <ligand>
        <name>substrate</name>
    </ligand>
</feature>
<comment type="subunit">
    <text evidence="2">Homodimer.</text>
</comment>
<dbReference type="FunFam" id="3.40.1180.10:FF:000001">
    <property type="entry name" value="(2E,6E)-farnesyl-diphosphate-specific ditrans,polycis-undecaprenyl-diphosphate synthase"/>
    <property type="match status" value="1"/>
</dbReference>
<dbReference type="EMBL" id="CYZX01000002">
    <property type="protein sequence ID" value="CUN69699.1"/>
    <property type="molecule type" value="Genomic_DNA"/>
</dbReference>
<dbReference type="GO" id="GO:0008834">
    <property type="term" value="F:ditrans,polycis-undecaprenyl-diphosphate synthase [(2E,6E)-farnesyl-diphosphate specific] activity"/>
    <property type="evidence" value="ECO:0007669"/>
    <property type="project" value="TreeGrafter"/>
</dbReference>
<feature type="binding site" evidence="2">
    <location>
        <position position="44"/>
    </location>
    <ligand>
        <name>substrate</name>
    </ligand>
</feature>
<dbReference type="PANTHER" id="PTHR10291:SF0">
    <property type="entry name" value="DEHYDRODOLICHYL DIPHOSPHATE SYNTHASE 2"/>
    <property type="match status" value="1"/>
</dbReference>